<sequence>WTNRCSVSLSRCRRVYILMVPVAVWLNTLLTQPPQASSSNCITGNYLIFQNILLAVSMHFLIEFNQMLIFFIYSSETSTVIFNSMCEDEQDAVISTRSSRIFHTFAIMPPKRKAIGPSTPRARKRKALLASETDEQQKARLQTVRVRTAEARSS</sequence>
<organism evidence="5">
    <name type="scientific">Arion vulgaris</name>
    <dbReference type="NCBI Taxonomy" id="1028688"/>
    <lineage>
        <taxon>Eukaryota</taxon>
        <taxon>Metazoa</taxon>
        <taxon>Spiralia</taxon>
        <taxon>Lophotrochozoa</taxon>
        <taxon>Mollusca</taxon>
        <taxon>Gastropoda</taxon>
        <taxon>Heterobranchia</taxon>
        <taxon>Euthyneura</taxon>
        <taxon>Panpulmonata</taxon>
        <taxon>Eupulmonata</taxon>
        <taxon>Stylommatophora</taxon>
        <taxon>Helicina</taxon>
        <taxon>Arionoidea</taxon>
        <taxon>Arionidae</taxon>
        <taxon>Arion</taxon>
    </lineage>
</organism>
<dbReference type="EMBL" id="HACG01047758">
    <property type="protein sequence ID" value="CEK94623.1"/>
    <property type="molecule type" value="Transcribed_RNA"/>
</dbReference>
<proteinExistence type="predicted"/>
<accession>A0A0B7BQH7</accession>
<dbReference type="EMBL" id="HACG01047761">
    <property type="protein sequence ID" value="CEK94626.1"/>
    <property type="molecule type" value="Transcribed_RNA"/>
</dbReference>
<protein>
    <submittedName>
        <fullName evidence="5">Uncharacterized protein</fullName>
    </submittedName>
</protein>
<feature type="region of interest" description="Disordered" evidence="1">
    <location>
        <begin position="115"/>
        <end position="154"/>
    </location>
</feature>
<evidence type="ECO:0000256" key="2">
    <source>
        <dbReference type="SAM" id="Phobius"/>
    </source>
</evidence>
<reference evidence="5" key="1">
    <citation type="submission" date="2014-12" db="EMBL/GenBank/DDBJ databases">
        <title>Insight into the proteome of Arion vulgaris.</title>
        <authorList>
            <person name="Aradska J."/>
            <person name="Bulat T."/>
            <person name="Smidak R."/>
            <person name="Sarate P."/>
            <person name="Gangsoo J."/>
            <person name="Sialana F."/>
            <person name="Bilban M."/>
            <person name="Lubec G."/>
        </authorList>
    </citation>
    <scope>NUCLEOTIDE SEQUENCE</scope>
    <source>
        <tissue evidence="5">Skin</tissue>
    </source>
</reference>
<feature type="non-terminal residue" evidence="5">
    <location>
        <position position="1"/>
    </location>
</feature>
<evidence type="ECO:0000313" key="3">
    <source>
        <dbReference type="EMBL" id="CEK94623.1"/>
    </source>
</evidence>
<evidence type="ECO:0000313" key="4">
    <source>
        <dbReference type="EMBL" id="CEK94624.1"/>
    </source>
</evidence>
<dbReference type="AlphaFoldDB" id="A0A0B7BQH7"/>
<keyword evidence="2" id="KW-0812">Transmembrane</keyword>
<feature type="transmembrane region" description="Helical" evidence="2">
    <location>
        <begin position="12"/>
        <end position="30"/>
    </location>
</feature>
<keyword evidence="2" id="KW-1133">Transmembrane helix</keyword>
<evidence type="ECO:0000313" key="5">
    <source>
        <dbReference type="EMBL" id="CEK94626.1"/>
    </source>
</evidence>
<dbReference type="EMBL" id="HACG01047759">
    <property type="protein sequence ID" value="CEK94624.1"/>
    <property type="molecule type" value="Transcribed_RNA"/>
</dbReference>
<evidence type="ECO:0000256" key="1">
    <source>
        <dbReference type="SAM" id="MobiDB-lite"/>
    </source>
</evidence>
<gene>
    <name evidence="5" type="primary">ORF201870</name>
    <name evidence="3" type="synonym">ORF201859</name>
    <name evidence="4" type="synonym">ORF201862</name>
</gene>
<name>A0A0B7BQH7_9EUPU</name>
<keyword evidence="2" id="KW-0472">Membrane</keyword>